<evidence type="ECO:0000313" key="4">
    <source>
        <dbReference type="Proteomes" id="UP000663874"/>
    </source>
</evidence>
<evidence type="ECO:0000313" key="1">
    <source>
        <dbReference type="EMBL" id="CAF1443350.1"/>
    </source>
</evidence>
<dbReference type="Proteomes" id="UP000663836">
    <property type="component" value="Unassembled WGS sequence"/>
</dbReference>
<comment type="caution">
    <text evidence="3">The sequence shown here is derived from an EMBL/GenBank/DDBJ whole genome shotgun (WGS) entry which is preliminary data.</text>
</comment>
<reference evidence="3" key="1">
    <citation type="submission" date="2021-02" db="EMBL/GenBank/DDBJ databases">
        <authorList>
            <person name="Nowell W R."/>
        </authorList>
    </citation>
    <scope>NUCLEOTIDE SEQUENCE</scope>
</reference>
<sequence length="113" mass="13171">MNDKTDYQARVIDLFTRRNKEKCKLETTNTMNQTGFVQQACKYDNECRHQSDSNDRTRYFHPTSILSIGAALTLEKLRSSSEKATPNMRNDAIIIVQRTYDHIDRILDSLNIK</sequence>
<accession>A0A820ARD8</accession>
<organism evidence="3 4">
    <name type="scientific">Rotaria sordida</name>
    <dbReference type="NCBI Taxonomy" id="392033"/>
    <lineage>
        <taxon>Eukaryota</taxon>
        <taxon>Metazoa</taxon>
        <taxon>Spiralia</taxon>
        <taxon>Gnathifera</taxon>
        <taxon>Rotifera</taxon>
        <taxon>Eurotatoria</taxon>
        <taxon>Bdelloidea</taxon>
        <taxon>Philodinida</taxon>
        <taxon>Philodinidae</taxon>
        <taxon>Rotaria</taxon>
    </lineage>
</organism>
<evidence type="ECO:0000313" key="2">
    <source>
        <dbReference type="EMBL" id="CAF3810885.1"/>
    </source>
</evidence>
<proteinExistence type="predicted"/>
<name>A0A820ARD8_9BILA</name>
<protein>
    <submittedName>
        <fullName evidence="3">Uncharacterized protein</fullName>
    </submittedName>
</protein>
<gene>
    <name evidence="3" type="ORF">FNK824_LOCUS35243</name>
    <name evidence="2" type="ORF">JBS370_LOCUS15860</name>
    <name evidence="1" type="ORF">RFH988_LOCUS36438</name>
</gene>
<dbReference type="Proteomes" id="UP000663882">
    <property type="component" value="Unassembled WGS sequence"/>
</dbReference>
<evidence type="ECO:0000313" key="3">
    <source>
        <dbReference type="EMBL" id="CAF4181435.1"/>
    </source>
</evidence>
<dbReference type="EMBL" id="CAJOBE010014699">
    <property type="protein sequence ID" value="CAF4181435.1"/>
    <property type="molecule type" value="Genomic_DNA"/>
</dbReference>
<dbReference type="EMBL" id="CAJOBD010001548">
    <property type="protein sequence ID" value="CAF3810885.1"/>
    <property type="molecule type" value="Genomic_DNA"/>
</dbReference>
<dbReference type="AlphaFoldDB" id="A0A820ARD8"/>
<dbReference type="EMBL" id="CAJNOO010006278">
    <property type="protein sequence ID" value="CAF1443350.1"/>
    <property type="molecule type" value="Genomic_DNA"/>
</dbReference>
<dbReference type="Proteomes" id="UP000663874">
    <property type="component" value="Unassembled WGS sequence"/>
</dbReference>